<dbReference type="Gene3D" id="3.40.718.10">
    <property type="entry name" value="Isopropylmalate Dehydrogenase"/>
    <property type="match status" value="1"/>
</dbReference>
<dbReference type="RefSeq" id="WP_182163338.1">
    <property type="nucleotide sequence ID" value="NZ_JACFXV010000043.1"/>
</dbReference>
<reference evidence="8 9" key="1">
    <citation type="submission" date="2020-07" db="EMBL/GenBank/DDBJ databases">
        <title>Stappia sp., F7233, whole genome shotgun sequencing project.</title>
        <authorList>
            <person name="Jiang S."/>
            <person name="Liu Z.W."/>
            <person name="Du Z.J."/>
        </authorList>
    </citation>
    <scope>NUCLEOTIDE SEQUENCE [LARGE SCALE GENOMIC DNA]</scope>
    <source>
        <strain evidence="8 9">F7233</strain>
    </source>
</reference>
<evidence type="ECO:0000256" key="4">
    <source>
        <dbReference type="ARBA" id="ARBA00023002"/>
    </source>
</evidence>
<comment type="pathway">
    <text evidence="7">Cofactor biosynthesis; pyridoxine 5'-phosphate biosynthesis; pyridoxine 5'-phosphate from D-erythrose 4-phosphate: step 4/5.</text>
</comment>
<keyword evidence="7" id="KW-0862">Zinc</keyword>
<comment type="subunit">
    <text evidence="7">Homodimer.</text>
</comment>
<dbReference type="InterPro" id="IPR037510">
    <property type="entry name" value="PdxA"/>
</dbReference>
<dbReference type="GO" id="GO:0050897">
    <property type="term" value="F:cobalt ion binding"/>
    <property type="evidence" value="ECO:0007669"/>
    <property type="project" value="UniProtKB-UniRule"/>
</dbReference>
<dbReference type="GO" id="GO:0050570">
    <property type="term" value="F:4-hydroxythreonine-4-phosphate dehydrogenase activity"/>
    <property type="evidence" value="ECO:0007669"/>
    <property type="project" value="UniProtKB-UniRule"/>
</dbReference>
<dbReference type="NCBIfam" id="TIGR00557">
    <property type="entry name" value="pdxA"/>
    <property type="match status" value="1"/>
</dbReference>
<dbReference type="Proteomes" id="UP000541109">
    <property type="component" value="Unassembled WGS sequence"/>
</dbReference>
<dbReference type="HAMAP" id="MF_00536">
    <property type="entry name" value="PdxA"/>
    <property type="match status" value="1"/>
</dbReference>
<keyword evidence="3 7" id="KW-0521">NADP</keyword>
<feature type="binding site" evidence="7">
    <location>
        <position position="282"/>
    </location>
    <ligand>
        <name>substrate</name>
    </ligand>
</feature>
<keyword evidence="6 7" id="KW-0664">Pyridoxine biosynthesis</keyword>
<protein>
    <recommendedName>
        <fullName evidence="7">4-hydroxythreonine-4-phosphate dehydrogenase</fullName>
        <ecNumber evidence="7">1.1.1.262</ecNumber>
    </recommendedName>
    <alternativeName>
        <fullName evidence="7">4-(phosphohydroxy)-L-threonine dehydrogenase</fullName>
    </alternativeName>
</protein>
<dbReference type="InterPro" id="IPR005255">
    <property type="entry name" value="PdxA_fam"/>
</dbReference>
<sequence length="339" mass="35749">MRSLSLPVALTMGEPGGIGPDITLASWLRRFDETLPAFYVIADPGLLAARAERLKLQVPIRVCTADEALSVFSNALPVVPLDREISDEPGELRSANGPAVIASIDRAVDDIRQGKAAAVVTNPIHKKALYDAGFDYPGHTEYLGALSARFGIASARPVMLLAGPDLHVVPVTVHIPLKDVPGTLSRELIAETGRIVAADLKKRFGIEAPRLALCGLNPHAGEGGTIGREDMEIIAPAVADLRAEGIDASGPYSADTLFHARARTTYDCALAMYHDQALIPIKTIAFDSAVNVTLGLPFVRTSPDHGTALSLAGTGKARPDSLEAALRLAAALSDPHSVD</sequence>
<dbReference type="PANTHER" id="PTHR30004:SF6">
    <property type="entry name" value="D-THREONATE 4-PHOSPHATE DEHYDROGENASE"/>
    <property type="match status" value="1"/>
</dbReference>
<keyword evidence="1 7" id="KW-0963">Cytoplasm</keyword>
<feature type="binding site" evidence="7">
    <location>
        <position position="291"/>
    </location>
    <ligand>
        <name>substrate</name>
    </ligand>
</feature>
<feature type="binding site" evidence="7">
    <location>
        <position position="274"/>
    </location>
    <ligand>
        <name>a divalent metal cation</name>
        <dbReference type="ChEBI" id="CHEBI:60240"/>
        <note>ligand shared between dimeric partners</note>
    </ligand>
</feature>
<evidence type="ECO:0000256" key="5">
    <source>
        <dbReference type="ARBA" id="ARBA00023027"/>
    </source>
</evidence>
<comment type="catalytic activity">
    <reaction evidence="7">
        <text>4-(phosphooxy)-L-threonine + NAD(+) = 3-amino-2-oxopropyl phosphate + CO2 + NADH</text>
        <dbReference type="Rhea" id="RHEA:32275"/>
        <dbReference type="ChEBI" id="CHEBI:16526"/>
        <dbReference type="ChEBI" id="CHEBI:57279"/>
        <dbReference type="ChEBI" id="CHEBI:57540"/>
        <dbReference type="ChEBI" id="CHEBI:57945"/>
        <dbReference type="ChEBI" id="CHEBI:58452"/>
        <dbReference type="EC" id="1.1.1.262"/>
    </reaction>
</comment>
<gene>
    <name evidence="7 8" type="primary">pdxA</name>
    <name evidence="8" type="ORF">H2509_06150</name>
</gene>
<dbReference type="GO" id="GO:0000287">
    <property type="term" value="F:magnesium ion binding"/>
    <property type="evidence" value="ECO:0007669"/>
    <property type="project" value="UniProtKB-UniRule"/>
</dbReference>
<dbReference type="PANTHER" id="PTHR30004">
    <property type="entry name" value="4-HYDROXYTHREONINE-4-PHOSPHATE DEHYDROGENASE"/>
    <property type="match status" value="1"/>
</dbReference>
<feature type="binding site" evidence="7">
    <location>
        <position position="219"/>
    </location>
    <ligand>
        <name>a divalent metal cation</name>
        <dbReference type="ChEBI" id="CHEBI:60240"/>
        <note>ligand shared between dimeric partners</note>
    </ligand>
</feature>
<keyword evidence="7" id="KW-0170">Cobalt</keyword>
<dbReference type="Pfam" id="PF04166">
    <property type="entry name" value="PdxA"/>
    <property type="match status" value="1"/>
</dbReference>
<feature type="binding site" evidence="7">
    <location>
        <position position="174"/>
    </location>
    <ligand>
        <name>a divalent metal cation</name>
        <dbReference type="ChEBI" id="CHEBI:60240"/>
        <note>ligand shared between dimeric partners</note>
    </ligand>
</feature>
<dbReference type="GO" id="GO:0005737">
    <property type="term" value="C:cytoplasm"/>
    <property type="evidence" value="ECO:0007669"/>
    <property type="project" value="UniProtKB-SubCell"/>
</dbReference>
<keyword evidence="5 7" id="KW-0520">NAD</keyword>
<dbReference type="UniPathway" id="UPA00244">
    <property type="reaction ID" value="UER00312"/>
</dbReference>
<comment type="similarity">
    <text evidence="7">Belongs to the PdxA family.</text>
</comment>
<accession>A0A839ACW7</accession>
<dbReference type="NCBIfam" id="NF003699">
    <property type="entry name" value="PRK05312.1"/>
    <property type="match status" value="1"/>
</dbReference>
<comment type="subcellular location">
    <subcellularLocation>
        <location evidence="7">Cytoplasm</location>
    </subcellularLocation>
</comment>
<name>A0A839ACW7_9HYPH</name>
<evidence type="ECO:0000256" key="6">
    <source>
        <dbReference type="ARBA" id="ARBA00023096"/>
    </source>
</evidence>
<evidence type="ECO:0000313" key="8">
    <source>
        <dbReference type="EMBL" id="MBA5776707.1"/>
    </source>
</evidence>
<dbReference type="AlphaFoldDB" id="A0A839ACW7"/>
<keyword evidence="2 7" id="KW-0479">Metal-binding</keyword>
<dbReference type="GO" id="GO:0008615">
    <property type="term" value="P:pyridoxine biosynthetic process"/>
    <property type="evidence" value="ECO:0007669"/>
    <property type="project" value="UniProtKB-UniRule"/>
</dbReference>
<keyword evidence="4 7" id="KW-0560">Oxidoreductase</keyword>
<evidence type="ECO:0000313" key="9">
    <source>
        <dbReference type="Proteomes" id="UP000541109"/>
    </source>
</evidence>
<proteinExistence type="inferred from homology"/>
<organism evidence="8 9">
    <name type="scientific">Stappia albiluteola</name>
    <dbReference type="NCBI Taxonomy" id="2758565"/>
    <lineage>
        <taxon>Bacteria</taxon>
        <taxon>Pseudomonadati</taxon>
        <taxon>Pseudomonadota</taxon>
        <taxon>Alphaproteobacteria</taxon>
        <taxon>Hyphomicrobiales</taxon>
        <taxon>Stappiaceae</taxon>
        <taxon>Stappia</taxon>
    </lineage>
</organism>
<feature type="binding site" evidence="7">
    <location>
        <position position="300"/>
    </location>
    <ligand>
        <name>substrate</name>
    </ligand>
</feature>
<comment type="cofactor">
    <cofactor evidence="7">
        <name>Zn(2+)</name>
        <dbReference type="ChEBI" id="CHEBI:29105"/>
    </cofactor>
    <cofactor evidence="7">
        <name>Mg(2+)</name>
        <dbReference type="ChEBI" id="CHEBI:18420"/>
    </cofactor>
    <cofactor evidence="7">
        <name>Co(2+)</name>
        <dbReference type="ChEBI" id="CHEBI:48828"/>
    </cofactor>
    <text evidence="7">Binds 1 divalent metal cation per subunit. Can use ions such as Zn(2+), Mg(2+) or Co(2+).</text>
</comment>
<evidence type="ECO:0000256" key="2">
    <source>
        <dbReference type="ARBA" id="ARBA00022723"/>
    </source>
</evidence>
<dbReference type="EC" id="1.1.1.262" evidence="7"/>
<comment type="miscellaneous">
    <text evidence="7">The active site is located at the dimer interface.</text>
</comment>
<dbReference type="GO" id="GO:0042823">
    <property type="term" value="P:pyridoxal phosphate biosynthetic process"/>
    <property type="evidence" value="ECO:0007669"/>
    <property type="project" value="UniProtKB-UniRule"/>
</dbReference>
<dbReference type="SUPFAM" id="SSF53659">
    <property type="entry name" value="Isocitrate/Isopropylmalate dehydrogenase-like"/>
    <property type="match status" value="1"/>
</dbReference>
<dbReference type="EMBL" id="JACFXV010000043">
    <property type="protein sequence ID" value="MBA5776707.1"/>
    <property type="molecule type" value="Genomic_DNA"/>
</dbReference>
<feature type="binding site" evidence="7">
    <location>
        <position position="139"/>
    </location>
    <ligand>
        <name>substrate</name>
    </ligand>
</feature>
<evidence type="ECO:0000256" key="1">
    <source>
        <dbReference type="ARBA" id="ARBA00022490"/>
    </source>
</evidence>
<feature type="binding site" evidence="7">
    <location>
        <position position="140"/>
    </location>
    <ligand>
        <name>substrate</name>
    </ligand>
</feature>
<keyword evidence="9" id="KW-1185">Reference proteome</keyword>
<evidence type="ECO:0000256" key="3">
    <source>
        <dbReference type="ARBA" id="ARBA00022857"/>
    </source>
</evidence>
<dbReference type="GO" id="GO:0051287">
    <property type="term" value="F:NAD binding"/>
    <property type="evidence" value="ECO:0007669"/>
    <property type="project" value="InterPro"/>
</dbReference>
<dbReference type="GO" id="GO:0008270">
    <property type="term" value="F:zinc ion binding"/>
    <property type="evidence" value="ECO:0007669"/>
    <property type="project" value="UniProtKB-UniRule"/>
</dbReference>
<evidence type="ECO:0000256" key="7">
    <source>
        <dbReference type="HAMAP-Rule" id="MF_00536"/>
    </source>
</evidence>
<comment type="function">
    <text evidence="7">Catalyzes the NAD(P)-dependent oxidation of 4-(phosphooxy)-L-threonine (HTP) into 2-amino-3-oxo-4-(phosphooxy)butyric acid which spontaneously decarboxylates to form 3-amino-2-oxopropyl phosphate (AHAP).</text>
</comment>
<keyword evidence="7" id="KW-0460">Magnesium</keyword>
<comment type="caution">
    <text evidence="8">The sequence shown here is derived from an EMBL/GenBank/DDBJ whole genome shotgun (WGS) entry which is preliminary data.</text>
</comment>